<dbReference type="FunCoup" id="A0A2I4FJK8">
    <property type="interactions" value="202"/>
</dbReference>
<dbReference type="GO" id="GO:0006355">
    <property type="term" value="P:regulation of DNA-templated transcription"/>
    <property type="evidence" value="ECO:0007669"/>
    <property type="project" value="InterPro"/>
</dbReference>
<organism evidence="1 2">
    <name type="scientific">Juglans regia</name>
    <name type="common">English walnut</name>
    <dbReference type="NCBI Taxonomy" id="51240"/>
    <lineage>
        <taxon>Eukaryota</taxon>
        <taxon>Viridiplantae</taxon>
        <taxon>Streptophyta</taxon>
        <taxon>Embryophyta</taxon>
        <taxon>Tracheophyta</taxon>
        <taxon>Spermatophyta</taxon>
        <taxon>Magnoliopsida</taxon>
        <taxon>eudicotyledons</taxon>
        <taxon>Gunneridae</taxon>
        <taxon>Pentapetalae</taxon>
        <taxon>rosids</taxon>
        <taxon>fabids</taxon>
        <taxon>Fagales</taxon>
        <taxon>Juglandaceae</taxon>
        <taxon>Juglans</taxon>
    </lineage>
</organism>
<dbReference type="GeneID" id="108999393"/>
<protein>
    <submittedName>
        <fullName evidence="2">Protein LNK3-like isoform X1</fullName>
    </submittedName>
</protein>
<evidence type="ECO:0000313" key="2">
    <source>
        <dbReference type="RefSeq" id="XP_018831831.1"/>
    </source>
</evidence>
<name>A0A2I4FJK8_JUGRE</name>
<accession>A0A2I4FJK8</accession>
<dbReference type="Proteomes" id="UP000235220">
    <property type="component" value="Chromosome 16"/>
</dbReference>
<dbReference type="PANTHER" id="PTHR33334">
    <property type="entry name" value="PROTEIN LNK1"/>
    <property type="match status" value="1"/>
</dbReference>
<reference evidence="2" key="1">
    <citation type="submission" date="2025-08" db="UniProtKB">
        <authorList>
            <consortium name="RefSeq"/>
        </authorList>
    </citation>
    <scope>IDENTIFICATION</scope>
    <source>
        <tissue evidence="2">Leaves</tissue>
    </source>
</reference>
<evidence type="ECO:0000313" key="1">
    <source>
        <dbReference type="Proteomes" id="UP000235220"/>
    </source>
</evidence>
<dbReference type="InterPro" id="IPR039928">
    <property type="entry name" value="LNK"/>
</dbReference>
<dbReference type="AlphaFoldDB" id="A0A2I4FJK8"/>
<sequence>MDWYYGNGIDEFVVPQCQDISDRLPSPDSWSKWGTTTSERIGSPDKCFLKDSNLKEQEPSFDGNSLYNEVELDTSHDKDDSNGSSICEGLLEGAFYWRSPSHDRPDYQLDDLEGVEQTNDIFLNSLLEDLPEMEAIDGSFEFSPESPQCGGLPSDNLDSRRMWTDVNKTVGKSKYPKRHAFSPLMGRDNQDATAVQFNPCNSEQMDCAPIKGQFGEDIVSFEQNSLNENSGQEKSPEESVLEELEMVTAQLTEKTQICFRDALYRLAKNSEHHDMATQEEGGYLDTEKPPPWTLHDIKMRPASQKAMESETNAIDRAVANLMFNDMDFSVIREHSSSASVNFTQGVTGEREPPVNSKQNVVRSTRPMNYSFNQPKIQHVSHRSISQGDAEVPRLAQIDRDNEFM</sequence>
<dbReference type="RefSeq" id="XP_018831831.1">
    <property type="nucleotide sequence ID" value="XM_018976286.2"/>
</dbReference>
<dbReference type="Gramene" id="Jr16_07160_p1">
    <property type="protein sequence ID" value="cds.Jr16_07160_p1"/>
    <property type="gene ID" value="Jr16_07160"/>
</dbReference>
<dbReference type="GO" id="GO:0007623">
    <property type="term" value="P:circadian rhythm"/>
    <property type="evidence" value="ECO:0007669"/>
    <property type="project" value="InterPro"/>
</dbReference>
<dbReference type="OrthoDB" id="1939712at2759"/>
<gene>
    <name evidence="2" type="primary">LOC108999393</name>
</gene>
<dbReference type="PANTHER" id="PTHR33334:SF10">
    <property type="entry name" value="PROTEIN LNK4"/>
    <property type="match status" value="1"/>
</dbReference>
<dbReference type="STRING" id="51240.A0A2I4FJK8"/>
<keyword evidence="1" id="KW-1185">Reference proteome</keyword>
<proteinExistence type="predicted"/>